<reference evidence="2" key="1">
    <citation type="submission" date="2022-12" db="EMBL/GenBank/DDBJ databases">
        <title>Phocaeicola acetigenes sp. nov., isolated feces from a healthy human.</title>
        <authorList>
            <person name="Do H."/>
            <person name="Ha Y.B."/>
            <person name="Kim J.-S."/>
            <person name="Suh M.K."/>
            <person name="Kim H.S."/>
            <person name="Lee J.-S."/>
        </authorList>
    </citation>
    <scope>NUCLEOTIDE SEQUENCE</scope>
    <source>
        <strain evidence="2">KGMB11183</strain>
    </source>
</reference>
<keyword evidence="3" id="KW-1185">Reference proteome</keyword>
<evidence type="ECO:0000313" key="3">
    <source>
        <dbReference type="Proteomes" id="UP001141933"/>
    </source>
</evidence>
<organism evidence="2 3">
    <name type="scientific">Phocaeicola acetigenes</name>
    <dbReference type="NCBI Taxonomy" id="3016083"/>
    <lineage>
        <taxon>Bacteria</taxon>
        <taxon>Pseudomonadati</taxon>
        <taxon>Bacteroidota</taxon>
        <taxon>Bacteroidia</taxon>
        <taxon>Bacteroidales</taxon>
        <taxon>Bacteroidaceae</taxon>
        <taxon>Phocaeicola</taxon>
    </lineage>
</organism>
<dbReference type="RefSeq" id="WP_269879000.1">
    <property type="nucleotide sequence ID" value="NZ_JAPZVM010000017.1"/>
</dbReference>
<dbReference type="EMBL" id="JAPZVM010000017">
    <property type="protein sequence ID" value="MCZ8373660.1"/>
    <property type="molecule type" value="Genomic_DNA"/>
</dbReference>
<comment type="caution">
    <text evidence="2">The sequence shown here is derived from an EMBL/GenBank/DDBJ whole genome shotgun (WGS) entry which is preliminary data.</text>
</comment>
<proteinExistence type="predicted"/>
<accession>A0ABT4PKU0</accession>
<gene>
    <name evidence="2" type="ORF">O6P32_13230</name>
</gene>
<protein>
    <submittedName>
        <fullName evidence="2">Uncharacterized protein</fullName>
    </submittedName>
</protein>
<dbReference type="Proteomes" id="UP001141933">
    <property type="component" value="Unassembled WGS sequence"/>
</dbReference>
<sequence length="206" mass="23679">MDVIDVVNRLKELGSISSLSPSEKTEIEKLYNDVLDKKFTRTSCSDCYHDAVIETMLYLKKHGKMKEKSEYKLKNGVLLQMEFGSSNFYTNDNLTNDIAEEYLVKYPGNANYFSKMPDDWQERVNNRGKAYDPQLLENVKLALEDGVSVDSILEEFMTYKVNGRKVTKKLLNEYIKEASSIIVSEQKEEIPEKDADDTGEGEKIEE</sequence>
<evidence type="ECO:0000256" key="1">
    <source>
        <dbReference type="SAM" id="MobiDB-lite"/>
    </source>
</evidence>
<feature type="region of interest" description="Disordered" evidence="1">
    <location>
        <begin position="185"/>
        <end position="206"/>
    </location>
</feature>
<evidence type="ECO:0000313" key="2">
    <source>
        <dbReference type="EMBL" id="MCZ8373660.1"/>
    </source>
</evidence>
<name>A0ABT4PKU0_9BACT</name>